<evidence type="ECO:0000313" key="2">
    <source>
        <dbReference type="Proteomes" id="UP000027265"/>
    </source>
</evidence>
<gene>
    <name evidence="1" type="ORF">JAAARDRAFT_189213</name>
</gene>
<protein>
    <submittedName>
        <fullName evidence="1">Uncharacterized protein</fullName>
    </submittedName>
</protein>
<accession>A0A067Q9D2</accession>
<evidence type="ECO:0000313" key="1">
    <source>
        <dbReference type="EMBL" id="KDQ63663.1"/>
    </source>
</evidence>
<dbReference type="InParanoid" id="A0A067Q9D2"/>
<sequence length="114" mass="12672">MPTSTVPFEVLFEFVNDSRQSATLHILRSENDLETSMDAMVLLYGGENISLVLTAGSAYNYMVKQHGKEARLTLKVWQDTTCKMSDIYPDNPPRPANGACSVTPFRGLTITRVT</sequence>
<reference evidence="2" key="1">
    <citation type="journal article" date="2014" name="Proc. Natl. Acad. Sci. U.S.A.">
        <title>Extensive sampling of basidiomycete genomes demonstrates inadequacy of the white-rot/brown-rot paradigm for wood decay fungi.</title>
        <authorList>
            <person name="Riley R."/>
            <person name="Salamov A.A."/>
            <person name="Brown D.W."/>
            <person name="Nagy L.G."/>
            <person name="Floudas D."/>
            <person name="Held B.W."/>
            <person name="Levasseur A."/>
            <person name="Lombard V."/>
            <person name="Morin E."/>
            <person name="Otillar R."/>
            <person name="Lindquist E.A."/>
            <person name="Sun H."/>
            <person name="LaButti K.M."/>
            <person name="Schmutz J."/>
            <person name="Jabbour D."/>
            <person name="Luo H."/>
            <person name="Baker S.E."/>
            <person name="Pisabarro A.G."/>
            <person name="Walton J.D."/>
            <person name="Blanchette R.A."/>
            <person name="Henrissat B."/>
            <person name="Martin F."/>
            <person name="Cullen D."/>
            <person name="Hibbett D.S."/>
            <person name="Grigoriev I.V."/>
        </authorList>
    </citation>
    <scope>NUCLEOTIDE SEQUENCE [LARGE SCALE GENOMIC DNA]</scope>
    <source>
        <strain evidence="2">MUCL 33604</strain>
    </source>
</reference>
<dbReference type="AlphaFoldDB" id="A0A067Q9D2"/>
<organism evidence="1 2">
    <name type="scientific">Jaapia argillacea MUCL 33604</name>
    <dbReference type="NCBI Taxonomy" id="933084"/>
    <lineage>
        <taxon>Eukaryota</taxon>
        <taxon>Fungi</taxon>
        <taxon>Dikarya</taxon>
        <taxon>Basidiomycota</taxon>
        <taxon>Agaricomycotina</taxon>
        <taxon>Agaricomycetes</taxon>
        <taxon>Agaricomycetidae</taxon>
        <taxon>Jaapiales</taxon>
        <taxon>Jaapiaceae</taxon>
        <taxon>Jaapia</taxon>
    </lineage>
</organism>
<keyword evidence="2" id="KW-1185">Reference proteome</keyword>
<name>A0A067Q9D2_9AGAM</name>
<proteinExistence type="predicted"/>
<dbReference type="EMBL" id="KL197710">
    <property type="protein sequence ID" value="KDQ63663.1"/>
    <property type="molecule type" value="Genomic_DNA"/>
</dbReference>
<dbReference type="HOGENOM" id="CLU_153333_0_0_1"/>
<dbReference type="OrthoDB" id="3249150at2759"/>
<dbReference type="Proteomes" id="UP000027265">
    <property type="component" value="Unassembled WGS sequence"/>
</dbReference>